<organism evidence="2 3">
    <name type="scientific">Shewanella japonica</name>
    <dbReference type="NCBI Taxonomy" id="93973"/>
    <lineage>
        <taxon>Bacteria</taxon>
        <taxon>Pseudomonadati</taxon>
        <taxon>Pseudomonadota</taxon>
        <taxon>Gammaproteobacteria</taxon>
        <taxon>Alteromonadales</taxon>
        <taxon>Shewanellaceae</taxon>
        <taxon>Shewanella</taxon>
    </lineage>
</organism>
<keyword evidence="1" id="KW-0812">Transmembrane</keyword>
<dbReference type="Proteomes" id="UP000191820">
    <property type="component" value="Chromosome"/>
</dbReference>
<feature type="transmembrane region" description="Helical" evidence="1">
    <location>
        <begin position="6"/>
        <end position="24"/>
    </location>
</feature>
<dbReference type="NCBIfam" id="TIGR02106">
    <property type="entry name" value="cyd_oper_ybgT"/>
    <property type="match status" value="1"/>
</dbReference>
<dbReference type="EMBL" id="CP020472">
    <property type="protein sequence ID" value="ARD23284.1"/>
    <property type="molecule type" value="Genomic_DNA"/>
</dbReference>
<evidence type="ECO:0000313" key="3">
    <source>
        <dbReference type="Proteomes" id="UP000191820"/>
    </source>
</evidence>
<protein>
    <submittedName>
        <fullName evidence="2">Cyd operon protein YbgT</fullName>
    </submittedName>
</protein>
<accession>A0ABM6JNZ1</accession>
<dbReference type="Pfam" id="PF08173">
    <property type="entry name" value="YbgT_YccB"/>
    <property type="match status" value="1"/>
</dbReference>
<keyword evidence="1" id="KW-1133">Transmembrane helix</keyword>
<dbReference type="RefSeq" id="WP_063124246.1">
    <property type="nucleotide sequence ID" value="NZ_CANMJJ010000005.1"/>
</dbReference>
<name>A0ABM6JNZ1_9GAMM</name>
<reference evidence="2 3" key="1">
    <citation type="submission" date="2017-03" db="EMBL/GenBank/DDBJ databases">
        <title>Genome sequencing of Shewanella japonica KCTC 22435.</title>
        <authorList>
            <person name="Kim K.M."/>
        </authorList>
    </citation>
    <scope>NUCLEOTIDE SEQUENCE [LARGE SCALE GENOMIC DNA]</scope>
    <source>
        <strain evidence="2 3">KCTC 22435</strain>
    </source>
</reference>
<keyword evidence="3" id="KW-1185">Reference proteome</keyword>
<evidence type="ECO:0000256" key="1">
    <source>
        <dbReference type="SAM" id="Phobius"/>
    </source>
</evidence>
<sequence>MWYFSWILGVLLACAFGIINALWLENTENLDRISEADAKDK</sequence>
<gene>
    <name evidence="2" type="ORF">SJ2017_3007</name>
</gene>
<proteinExistence type="predicted"/>
<evidence type="ECO:0000313" key="2">
    <source>
        <dbReference type="EMBL" id="ARD23284.1"/>
    </source>
</evidence>
<dbReference type="InterPro" id="IPR011724">
    <property type="entry name" value="Cyd_oper_YbgT"/>
</dbReference>
<dbReference type="InterPro" id="IPR012994">
    <property type="entry name" value="YbgT_YccB"/>
</dbReference>
<keyword evidence="1" id="KW-0472">Membrane</keyword>